<dbReference type="PANTHER" id="PTHR37984:SF5">
    <property type="entry name" value="PROTEIN NYNRIN-LIKE"/>
    <property type="match status" value="1"/>
</dbReference>
<dbReference type="OrthoDB" id="3364103at2759"/>
<evidence type="ECO:0000256" key="4">
    <source>
        <dbReference type="ARBA" id="ARBA00022759"/>
    </source>
</evidence>
<evidence type="ECO:0000256" key="1">
    <source>
        <dbReference type="ARBA" id="ARBA00022679"/>
    </source>
</evidence>
<keyword evidence="10" id="KW-1185">Reference proteome</keyword>
<evidence type="ECO:0000256" key="3">
    <source>
        <dbReference type="ARBA" id="ARBA00022722"/>
    </source>
</evidence>
<dbReference type="SUPFAM" id="SSF56672">
    <property type="entry name" value="DNA/RNA polymerases"/>
    <property type="match status" value="1"/>
</dbReference>
<evidence type="ECO:0000259" key="8">
    <source>
        <dbReference type="Pfam" id="PF17917"/>
    </source>
</evidence>
<protein>
    <recommendedName>
        <fullName evidence="11">Reverse transcriptase domain-containing protein</fullName>
    </recommendedName>
</protein>
<dbReference type="InterPro" id="IPR000477">
    <property type="entry name" value="RT_dom"/>
</dbReference>
<dbReference type="CDD" id="cd01647">
    <property type="entry name" value="RT_LTR"/>
    <property type="match status" value="1"/>
</dbReference>
<keyword evidence="1" id="KW-0808">Transferase</keyword>
<keyword evidence="2" id="KW-0548">Nucleotidyltransferase</keyword>
<sequence length="389" mass="45628">MLRRPPYPESLETRKEIEKHINELLEMDAIRNIRQNEIVEITTPVLITWNYGKSRLCGDFRSLNNYTKAERYPIPRIPHALEKLEKAKYITKMDCMKGFHHNGVKPNSMKLLRFIFHMGIYEYTRMPFGIKNALSHFQRMMDTIFQEKILEGWMVVYIDDIIIYSETWEDHVQYIDRVLSKFTPINLEISLKKHNFGQQELLALGHKVSGLSLAIDQNKVEEVLFKPVPKNIKEMQSFLGFASYYRNHIRTLSHINSKAACSQGLGEALNQRQIVDGEPREGVICYISRKLKDSEARYGATQTECLFLVWVVEKLHYYLEGAVFEFYTDCTSLNYLLNMNTSDRHMLRWQIAIQEYRGNMTIINKEVEIHTNADGNWTISKAIQLMTLK</sequence>
<dbReference type="PANTHER" id="PTHR37984">
    <property type="entry name" value="PROTEIN CBG26694"/>
    <property type="match status" value="1"/>
</dbReference>
<evidence type="ECO:0000256" key="2">
    <source>
        <dbReference type="ARBA" id="ARBA00022695"/>
    </source>
</evidence>
<dbReference type="GO" id="GO:0016787">
    <property type="term" value="F:hydrolase activity"/>
    <property type="evidence" value="ECO:0007669"/>
    <property type="project" value="UniProtKB-KW"/>
</dbReference>
<dbReference type="Gene3D" id="3.10.10.10">
    <property type="entry name" value="HIV Type 1 Reverse Transcriptase, subunit A, domain 1"/>
    <property type="match status" value="1"/>
</dbReference>
<dbReference type="Pfam" id="PF00078">
    <property type="entry name" value="RVT_1"/>
    <property type="match status" value="1"/>
</dbReference>
<dbReference type="InterPro" id="IPR043502">
    <property type="entry name" value="DNA/RNA_pol_sf"/>
</dbReference>
<dbReference type="GO" id="GO:0004519">
    <property type="term" value="F:endonuclease activity"/>
    <property type="evidence" value="ECO:0007669"/>
    <property type="project" value="UniProtKB-KW"/>
</dbReference>
<feature type="domain" description="Reverse transcriptase" evidence="7">
    <location>
        <begin position="53"/>
        <end position="207"/>
    </location>
</feature>
<dbReference type="AlphaFoldDB" id="A0A9Q3JK52"/>
<keyword evidence="4" id="KW-0255">Endonuclease</keyword>
<evidence type="ECO:0008006" key="11">
    <source>
        <dbReference type="Google" id="ProtNLM"/>
    </source>
</evidence>
<accession>A0A9Q3JK52</accession>
<dbReference type="Pfam" id="PF17917">
    <property type="entry name" value="RT_RNaseH"/>
    <property type="match status" value="1"/>
</dbReference>
<comment type="caution">
    <text evidence="9">The sequence shown here is derived from an EMBL/GenBank/DDBJ whole genome shotgun (WGS) entry which is preliminary data.</text>
</comment>
<dbReference type="GO" id="GO:0003964">
    <property type="term" value="F:RNA-directed DNA polymerase activity"/>
    <property type="evidence" value="ECO:0007669"/>
    <property type="project" value="UniProtKB-KW"/>
</dbReference>
<keyword evidence="6" id="KW-0695">RNA-directed DNA polymerase</keyword>
<dbReference type="Proteomes" id="UP000765509">
    <property type="component" value="Unassembled WGS sequence"/>
</dbReference>
<dbReference type="InterPro" id="IPR050951">
    <property type="entry name" value="Retrovirus_Pol_polyprotein"/>
</dbReference>
<evidence type="ECO:0000313" key="9">
    <source>
        <dbReference type="EMBL" id="MBW0563549.1"/>
    </source>
</evidence>
<name>A0A9Q3JK52_9BASI</name>
<dbReference type="Gene3D" id="3.30.70.270">
    <property type="match status" value="2"/>
</dbReference>
<keyword evidence="5" id="KW-0378">Hydrolase</keyword>
<proteinExistence type="predicted"/>
<dbReference type="EMBL" id="AVOT02074362">
    <property type="protein sequence ID" value="MBW0563549.1"/>
    <property type="molecule type" value="Genomic_DNA"/>
</dbReference>
<organism evidence="9 10">
    <name type="scientific">Austropuccinia psidii MF-1</name>
    <dbReference type="NCBI Taxonomy" id="1389203"/>
    <lineage>
        <taxon>Eukaryota</taxon>
        <taxon>Fungi</taxon>
        <taxon>Dikarya</taxon>
        <taxon>Basidiomycota</taxon>
        <taxon>Pucciniomycotina</taxon>
        <taxon>Pucciniomycetes</taxon>
        <taxon>Pucciniales</taxon>
        <taxon>Sphaerophragmiaceae</taxon>
        <taxon>Austropuccinia</taxon>
    </lineage>
</organism>
<evidence type="ECO:0000256" key="5">
    <source>
        <dbReference type="ARBA" id="ARBA00022801"/>
    </source>
</evidence>
<evidence type="ECO:0000313" key="10">
    <source>
        <dbReference type="Proteomes" id="UP000765509"/>
    </source>
</evidence>
<gene>
    <name evidence="9" type="ORF">O181_103264</name>
</gene>
<evidence type="ECO:0000259" key="7">
    <source>
        <dbReference type="Pfam" id="PF00078"/>
    </source>
</evidence>
<evidence type="ECO:0000256" key="6">
    <source>
        <dbReference type="ARBA" id="ARBA00022918"/>
    </source>
</evidence>
<keyword evidence="3" id="KW-0540">Nuclease</keyword>
<dbReference type="InterPro" id="IPR043128">
    <property type="entry name" value="Rev_trsase/Diguanyl_cyclase"/>
</dbReference>
<reference evidence="9" key="1">
    <citation type="submission" date="2021-03" db="EMBL/GenBank/DDBJ databases">
        <title>Draft genome sequence of rust myrtle Austropuccinia psidii MF-1, a brazilian biotype.</title>
        <authorList>
            <person name="Quecine M.C."/>
            <person name="Pachon D.M.R."/>
            <person name="Bonatelli M.L."/>
            <person name="Correr F.H."/>
            <person name="Franceschini L.M."/>
            <person name="Leite T.F."/>
            <person name="Margarido G.R.A."/>
            <person name="Almeida C.A."/>
            <person name="Ferrarezi J.A."/>
            <person name="Labate C.A."/>
        </authorList>
    </citation>
    <scope>NUCLEOTIDE SEQUENCE</scope>
    <source>
        <strain evidence="9">MF-1</strain>
    </source>
</reference>
<dbReference type="InterPro" id="IPR041373">
    <property type="entry name" value="RT_RNaseH"/>
</dbReference>
<feature type="domain" description="Reverse transcriptase RNase H-like" evidence="8">
    <location>
        <begin position="260"/>
        <end position="356"/>
    </location>
</feature>